<accession>A0A2V4LAK7</accession>
<dbReference type="PROSITE" id="PS50995">
    <property type="entry name" value="HTH_MARR_2"/>
    <property type="match status" value="1"/>
</dbReference>
<dbReference type="PROSITE" id="PS01117">
    <property type="entry name" value="HTH_MARR_1"/>
    <property type="match status" value="1"/>
</dbReference>
<dbReference type="GO" id="GO:0003700">
    <property type="term" value="F:DNA-binding transcription factor activity"/>
    <property type="evidence" value="ECO:0007669"/>
    <property type="project" value="InterPro"/>
</dbReference>
<evidence type="ECO:0000313" key="6">
    <source>
        <dbReference type="Proteomes" id="UP000248146"/>
    </source>
</evidence>
<evidence type="ECO:0000313" key="5">
    <source>
        <dbReference type="EMBL" id="PYC27634.1"/>
    </source>
</evidence>
<dbReference type="OrthoDB" id="7502947at2"/>
<dbReference type="EMBL" id="QJRX01000003">
    <property type="protein sequence ID" value="PYC27634.1"/>
    <property type="molecule type" value="Genomic_DNA"/>
</dbReference>
<evidence type="ECO:0000256" key="1">
    <source>
        <dbReference type="ARBA" id="ARBA00023015"/>
    </source>
</evidence>
<dbReference type="InterPro" id="IPR036388">
    <property type="entry name" value="WH-like_DNA-bd_sf"/>
</dbReference>
<dbReference type="SUPFAM" id="SSF46785">
    <property type="entry name" value="Winged helix' DNA-binding domain"/>
    <property type="match status" value="1"/>
</dbReference>
<dbReference type="AlphaFoldDB" id="A0A2V4LAK7"/>
<reference evidence="5 6" key="1">
    <citation type="submission" date="2018-06" db="EMBL/GenBank/DDBJ databases">
        <title>Pseudomonas diversity within urban Lake Michigan freshwaters.</title>
        <authorList>
            <person name="Batrich M."/>
            <person name="Hatzopoulos T."/>
            <person name="Putonti C."/>
        </authorList>
    </citation>
    <scope>NUCLEOTIDE SEQUENCE [LARGE SCALE GENOMIC DNA]</scope>
    <source>
        <strain evidence="5 6">MB-090714</strain>
    </source>
</reference>
<dbReference type="InterPro" id="IPR000835">
    <property type="entry name" value="HTH_MarR-typ"/>
</dbReference>
<evidence type="ECO:0000256" key="3">
    <source>
        <dbReference type="ARBA" id="ARBA00023163"/>
    </source>
</evidence>
<dbReference type="PANTHER" id="PTHR33164">
    <property type="entry name" value="TRANSCRIPTIONAL REGULATOR, MARR FAMILY"/>
    <property type="match status" value="1"/>
</dbReference>
<evidence type="ECO:0000256" key="2">
    <source>
        <dbReference type="ARBA" id="ARBA00023125"/>
    </source>
</evidence>
<sequence length="154" mass="17056">MSEKLLPTEIDLSPFEPALFAAMRRLQQAGEVHAKRLARFGGLTPMQLMILRVMEGEGRMTASGLSRRVSLSAATLSGMLERLEERGLLLRQRDEEDRRRQWLSVSEAGRALLVAAPPLLPPALRSAFAALPEWEKHSLTAALLRVAELCGEVD</sequence>
<dbReference type="InterPro" id="IPR039422">
    <property type="entry name" value="MarR/SlyA-like"/>
</dbReference>
<dbReference type="Gene3D" id="1.10.10.10">
    <property type="entry name" value="Winged helix-like DNA-binding domain superfamily/Winged helix DNA-binding domain"/>
    <property type="match status" value="1"/>
</dbReference>
<dbReference type="InterPro" id="IPR023187">
    <property type="entry name" value="Tscrpt_reg_MarR-type_CS"/>
</dbReference>
<dbReference type="PANTHER" id="PTHR33164:SF89">
    <property type="entry name" value="MARR FAMILY REGULATORY PROTEIN"/>
    <property type="match status" value="1"/>
</dbReference>
<dbReference type="RefSeq" id="WP_110681932.1">
    <property type="nucleotide sequence ID" value="NZ_AP024354.1"/>
</dbReference>
<keyword evidence="2" id="KW-0238">DNA-binding</keyword>
<dbReference type="Pfam" id="PF01047">
    <property type="entry name" value="MarR"/>
    <property type="match status" value="1"/>
</dbReference>
<feature type="domain" description="HTH marR-type" evidence="4">
    <location>
        <begin position="16"/>
        <end position="148"/>
    </location>
</feature>
<proteinExistence type="predicted"/>
<dbReference type="Proteomes" id="UP000248146">
    <property type="component" value="Unassembled WGS sequence"/>
</dbReference>
<gene>
    <name evidence="5" type="ORF">DMO17_07820</name>
</gene>
<dbReference type="GO" id="GO:0043565">
    <property type="term" value="F:sequence-specific DNA binding"/>
    <property type="evidence" value="ECO:0007669"/>
    <property type="project" value="InterPro"/>
</dbReference>
<protein>
    <submittedName>
        <fullName evidence="5">MarR family transcriptional regulator</fullName>
    </submittedName>
</protein>
<organism evidence="5 6">
    <name type="scientific">Aquipseudomonas alcaligenes</name>
    <name type="common">Pseudomonas alcaligenes</name>
    <dbReference type="NCBI Taxonomy" id="43263"/>
    <lineage>
        <taxon>Bacteria</taxon>
        <taxon>Pseudomonadati</taxon>
        <taxon>Pseudomonadota</taxon>
        <taxon>Gammaproteobacteria</taxon>
        <taxon>Pseudomonadales</taxon>
        <taxon>Pseudomonadaceae</taxon>
        <taxon>Aquipseudomonas</taxon>
    </lineage>
</organism>
<dbReference type="SMART" id="SM00347">
    <property type="entry name" value="HTH_MARR"/>
    <property type="match status" value="1"/>
</dbReference>
<dbReference type="PRINTS" id="PR00598">
    <property type="entry name" value="HTHMARR"/>
</dbReference>
<dbReference type="InterPro" id="IPR000485">
    <property type="entry name" value="AsnC-type_HTH_dom"/>
</dbReference>
<evidence type="ECO:0000259" key="4">
    <source>
        <dbReference type="PROSITE" id="PS50995"/>
    </source>
</evidence>
<name>A0A2V4LAK7_AQUAC</name>
<dbReference type="PRINTS" id="PR00033">
    <property type="entry name" value="HTHASNC"/>
</dbReference>
<comment type="caution">
    <text evidence="5">The sequence shown here is derived from an EMBL/GenBank/DDBJ whole genome shotgun (WGS) entry which is preliminary data.</text>
</comment>
<keyword evidence="1" id="KW-0805">Transcription regulation</keyword>
<dbReference type="GO" id="GO:0006950">
    <property type="term" value="P:response to stress"/>
    <property type="evidence" value="ECO:0007669"/>
    <property type="project" value="TreeGrafter"/>
</dbReference>
<keyword evidence="3" id="KW-0804">Transcription</keyword>
<dbReference type="InterPro" id="IPR036390">
    <property type="entry name" value="WH_DNA-bd_sf"/>
</dbReference>